<gene>
    <name evidence="1" type="ORF">UFOVP950_9</name>
</gene>
<reference evidence="1" key="1">
    <citation type="submission" date="2020-05" db="EMBL/GenBank/DDBJ databases">
        <authorList>
            <person name="Chiriac C."/>
            <person name="Salcher M."/>
            <person name="Ghai R."/>
            <person name="Kavagutti S V."/>
        </authorList>
    </citation>
    <scope>NUCLEOTIDE SEQUENCE</scope>
</reference>
<evidence type="ECO:0000313" key="1">
    <source>
        <dbReference type="EMBL" id="CAB4172831.1"/>
    </source>
</evidence>
<sequence>MKSISRTVYPDGSVNVYQNGTIIKINSAPNTKEFNKWINFIHKKR</sequence>
<name>A0A6J5PTY9_9CAUD</name>
<dbReference type="EMBL" id="LR796894">
    <property type="protein sequence ID" value="CAB4172831.1"/>
    <property type="molecule type" value="Genomic_DNA"/>
</dbReference>
<proteinExistence type="predicted"/>
<organism evidence="1">
    <name type="scientific">uncultured Caudovirales phage</name>
    <dbReference type="NCBI Taxonomy" id="2100421"/>
    <lineage>
        <taxon>Viruses</taxon>
        <taxon>Duplodnaviria</taxon>
        <taxon>Heunggongvirae</taxon>
        <taxon>Uroviricota</taxon>
        <taxon>Caudoviricetes</taxon>
        <taxon>Peduoviridae</taxon>
        <taxon>Maltschvirus</taxon>
        <taxon>Maltschvirus maltsch</taxon>
    </lineage>
</organism>
<accession>A0A6J5PTY9</accession>
<protein>
    <submittedName>
        <fullName evidence="1">Uncharacterized protein</fullName>
    </submittedName>
</protein>